<dbReference type="AlphaFoldDB" id="A0A367FQ14"/>
<evidence type="ECO:0000313" key="1">
    <source>
        <dbReference type="EMBL" id="RCG31999.1"/>
    </source>
</evidence>
<name>A0A367FQ14_9ACTN</name>
<dbReference type="OrthoDB" id="3412323at2"/>
<protein>
    <submittedName>
        <fullName evidence="1">Uncharacterized protein</fullName>
    </submittedName>
</protein>
<dbReference type="EMBL" id="QOIL01000003">
    <property type="protein sequence ID" value="RCG31999.1"/>
    <property type="molecule type" value="Genomic_DNA"/>
</dbReference>
<sequence length="244" mass="25611">MAVSYPMDLPDRVQVLERMLQLLMAAAQTRPALDQISGGKLQIGADGGPRIVLAIGEDGLPELRFYPDSGTSYARIVAGSDGGATGIGMIGEAGTAGNKFQVLHRADTYQVLHMGAVADQADGGMLQLGVDFAASGYFGTADQFQNYWYHQADRTSLVGRFANNSANSYWGMIVGGVTVGSGGSGGIVTYGPTMASTMRPVACVRDGAATPNFTWCVTASSTTGFTVSWSNSTGKEIDYCSFRT</sequence>
<gene>
    <name evidence="1" type="ORF">DQ384_05505</name>
</gene>
<proteinExistence type="predicted"/>
<dbReference type="RefSeq" id="WP_147268657.1">
    <property type="nucleotide sequence ID" value="NZ_QOIL01000003.1"/>
</dbReference>
<accession>A0A367FQ14</accession>
<evidence type="ECO:0000313" key="2">
    <source>
        <dbReference type="Proteomes" id="UP000253094"/>
    </source>
</evidence>
<reference evidence="1 2" key="1">
    <citation type="submission" date="2018-06" db="EMBL/GenBank/DDBJ databases">
        <title>Sphaerisporangium craniellae sp. nov., isolated from a marine sponge in the South China Sea.</title>
        <authorList>
            <person name="Li L."/>
        </authorList>
    </citation>
    <scope>NUCLEOTIDE SEQUENCE [LARGE SCALE GENOMIC DNA]</scope>
    <source>
        <strain evidence="1 2">CCTCC AA 208026</strain>
    </source>
</reference>
<comment type="caution">
    <text evidence="1">The sequence shown here is derived from an EMBL/GenBank/DDBJ whole genome shotgun (WGS) entry which is preliminary data.</text>
</comment>
<keyword evidence="2" id="KW-1185">Reference proteome</keyword>
<dbReference type="Proteomes" id="UP000253094">
    <property type="component" value="Unassembled WGS sequence"/>
</dbReference>
<organism evidence="1 2">
    <name type="scientific">Sphaerisporangium album</name>
    <dbReference type="NCBI Taxonomy" id="509200"/>
    <lineage>
        <taxon>Bacteria</taxon>
        <taxon>Bacillati</taxon>
        <taxon>Actinomycetota</taxon>
        <taxon>Actinomycetes</taxon>
        <taxon>Streptosporangiales</taxon>
        <taxon>Streptosporangiaceae</taxon>
        <taxon>Sphaerisporangium</taxon>
    </lineage>
</organism>